<reference evidence="2" key="2">
    <citation type="submission" date="2021-04" db="EMBL/GenBank/DDBJ databases">
        <authorList>
            <person name="Gilroy R."/>
        </authorList>
    </citation>
    <scope>NUCLEOTIDE SEQUENCE</scope>
    <source>
        <strain evidence="2">CHK187-5294</strain>
    </source>
</reference>
<evidence type="ECO:0000256" key="1">
    <source>
        <dbReference type="SAM" id="Coils"/>
    </source>
</evidence>
<organism evidence="2 3">
    <name type="scientific">Candidatus Borkfalkia avistercoris</name>
    <dbReference type="NCBI Taxonomy" id="2838504"/>
    <lineage>
        <taxon>Bacteria</taxon>
        <taxon>Bacillati</taxon>
        <taxon>Bacillota</taxon>
        <taxon>Clostridia</taxon>
        <taxon>Christensenellales</taxon>
        <taxon>Christensenellaceae</taxon>
        <taxon>Candidatus Borkfalkia</taxon>
    </lineage>
</organism>
<dbReference type="AlphaFoldDB" id="A0A9D2A832"/>
<evidence type="ECO:0000313" key="2">
    <source>
        <dbReference type="EMBL" id="HIZ02672.1"/>
    </source>
</evidence>
<accession>A0A9D2A832</accession>
<sequence length="648" mass="72270">MQTVQDTLGGANYIYHKSTDMAQLEEKAASLEQLLLSGWLNDKNRESAEALLWRVRAKILALAYFTGGYNADDGERLISFAEENGALARGKGYSNTAELLERVAAFGKKAQQIMADAAVQACRVRTYDWKAASSSEEECREVAAAFKEKEAQAAALEDEPLFGEEIAFPPVREEMAEELARVRRFAEEQAETLRLKDDAKFLEENAREIRGSTDWAHYEFFPDLSGGGQHLAGALVLCTPFPEEAELFAVKNSPAEVYSVSAGAFEGRSEESIDNIFALFARRNASMILTDAERFRGGNKGALYRAAMRFGKGGHKVFITDPTGERKAYEEALSAASEGGLSALDVSFLFLSMPTYREVIEMFEEKGMIDSAKGDYAYVKEHMPFMGFVGLNLAISAYVRKKNWKEIAAEFSGERRSAAFRYLKKLPSQGQLLDEGWGDYSSEVDSKLGGKREFNYDDISEVNPNNIRKIMTSGLSLFEKCGAIARYCSACGDDQSVWASLDNETKSERLTAATRLIMRALGVGINPEVQILDELENKGAGGTCCDGGKRILYKRSCVQDYEWTVGAICHECFHAFQAMAVNGAWADWFWEELGVTKARIAQWSLNSGCYFHIPNKAYRVQIYEADAYAFEEDCKLKSKDVWHTIDFE</sequence>
<dbReference type="EMBL" id="DXCL01000001">
    <property type="protein sequence ID" value="HIZ02672.1"/>
    <property type="molecule type" value="Genomic_DNA"/>
</dbReference>
<dbReference type="Proteomes" id="UP000824132">
    <property type="component" value="Unassembled WGS sequence"/>
</dbReference>
<keyword evidence="1" id="KW-0175">Coiled coil</keyword>
<reference evidence="2" key="1">
    <citation type="journal article" date="2021" name="PeerJ">
        <title>Extensive microbial diversity within the chicken gut microbiome revealed by metagenomics and culture.</title>
        <authorList>
            <person name="Gilroy R."/>
            <person name="Ravi A."/>
            <person name="Getino M."/>
            <person name="Pursley I."/>
            <person name="Horton D.L."/>
            <person name="Alikhan N.F."/>
            <person name="Baker D."/>
            <person name="Gharbi K."/>
            <person name="Hall N."/>
            <person name="Watson M."/>
            <person name="Adriaenssens E.M."/>
            <person name="Foster-Nyarko E."/>
            <person name="Jarju S."/>
            <person name="Secka A."/>
            <person name="Antonio M."/>
            <person name="Oren A."/>
            <person name="Chaudhuri R.R."/>
            <person name="La Ragione R."/>
            <person name="Hildebrand F."/>
            <person name="Pallen M.J."/>
        </authorList>
    </citation>
    <scope>NUCLEOTIDE SEQUENCE</scope>
    <source>
        <strain evidence="2">CHK187-5294</strain>
    </source>
</reference>
<proteinExistence type="predicted"/>
<name>A0A9D2A832_9FIRM</name>
<comment type="caution">
    <text evidence="2">The sequence shown here is derived from an EMBL/GenBank/DDBJ whole genome shotgun (WGS) entry which is preliminary data.</text>
</comment>
<evidence type="ECO:0000313" key="3">
    <source>
        <dbReference type="Proteomes" id="UP000824132"/>
    </source>
</evidence>
<gene>
    <name evidence="2" type="ORF">H9727_00130</name>
</gene>
<feature type="coiled-coil region" evidence="1">
    <location>
        <begin position="139"/>
        <end position="205"/>
    </location>
</feature>
<protein>
    <submittedName>
        <fullName evidence="2">Uncharacterized protein</fullName>
    </submittedName>
</protein>